<dbReference type="InterPro" id="IPR008571">
    <property type="entry name" value="HerA-like"/>
</dbReference>
<dbReference type="Pfam" id="PF01935">
    <property type="entry name" value="DUF87"/>
    <property type="match status" value="1"/>
</dbReference>
<name>C7Q8F5_CATAD</name>
<dbReference type="InterPro" id="IPR002789">
    <property type="entry name" value="HerA_central"/>
</dbReference>
<gene>
    <name evidence="2" type="ordered locus">Caci_7314</name>
</gene>
<proteinExistence type="predicted"/>
<sequence>MASFQGMAAQAVVEANPLTGLLKGARRLGGIYHLDYERAVIITDDLLKRDAGGVPRHGFLLAAATAPNREHDEPLDEDEIILLRVRGVAQLPNQSEVVATRMAAMRDADLRDRKPSEILDTLTEGQIQMSAFECDVLGTFYPESVAGQAFIQYGADIDNVYAGARYFVYTPSAETLKFLASYPQRTKDEIERQIAPALIELGHVRFAATRRRAVAAGLAAVPVNVRVTDFIARKTAVLGMTRAGKSNTNKTICTAIFEYSQTTKRPIGQLIFDPQGEYASVNQQDKTGLRLLGEDWVRIYKLRANPDDQQERSLTINFYDQSHLPAVRGLIEECIGDLEAGYVHAFKAAEIENPDAEDYPGGDKDSAYLGASNRARCGRFALYALLAKAGFKVPSGWSGIRFQMAGVVADAILKDYGSSTLIKESGYVTVKTMDGLKSTMDWLCRHIQAAEKATDRKPYSGPDITKWRECVPFMAIRAAYDGSGGGTAILNRLKGSTDFHDPKADANLLPQVASDLERGMLVIVDLSYGSERVATMLSERLVRGLLDLANKRFRSNQDPMRMQIVVEEAHRLFDRERANKNETDPWVRLAKESAKYEIGVIYATQEVSSVDRRILSNTHNWVIAHLNSDQETRELAHYYDFAVFADEIRRSEEPGFARMKTFSGKYIVPIQIAKFDHDMINGARKASGQAEITVPGQVR</sequence>
<dbReference type="AlphaFoldDB" id="C7Q8F5"/>
<dbReference type="STRING" id="479433.Caci_7314"/>
<dbReference type="PANTHER" id="PTHR42957">
    <property type="entry name" value="HELICASE MJ1565-RELATED"/>
    <property type="match status" value="1"/>
</dbReference>
<evidence type="ECO:0000259" key="1">
    <source>
        <dbReference type="Pfam" id="PF01935"/>
    </source>
</evidence>
<keyword evidence="3" id="KW-1185">Reference proteome</keyword>
<dbReference type="OrthoDB" id="9806951at2"/>
<dbReference type="PANTHER" id="PTHR42957:SF1">
    <property type="entry name" value="HELICASE MJ1565-RELATED"/>
    <property type="match status" value="1"/>
</dbReference>
<dbReference type="HOGENOM" id="CLU_412596_0_0_11"/>
<organism evidence="2 3">
    <name type="scientific">Catenulispora acidiphila (strain DSM 44928 / JCM 14897 / NBRC 102108 / NRRL B-24433 / ID139908)</name>
    <dbReference type="NCBI Taxonomy" id="479433"/>
    <lineage>
        <taxon>Bacteria</taxon>
        <taxon>Bacillati</taxon>
        <taxon>Actinomycetota</taxon>
        <taxon>Actinomycetes</taxon>
        <taxon>Catenulisporales</taxon>
        <taxon>Catenulisporaceae</taxon>
        <taxon>Catenulispora</taxon>
    </lineage>
</organism>
<dbReference type="SUPFAM" id="SSF52540">
    <property type="entry name" value="P-loop containing nucleoside triphosphate hydrolases"/>
    <property type="match status" value="1"/>
</dbReference>
<dbReference type="KEGG" id="cai:Caci_7314"/>
<dbReference type="Proteomes" id="UP000000851">
    <property type="component" value="Chromosome"/>
</dbReference>
<dbReference type="EMBL" id="CP001700">
    <property type="protein sequence ID" value="ACU76143.1"/>
    <property type="molecule type" value="Genomic_DNA"/>
</dbReference>
<dbReference type="RefSeq" id="WP_015795871.1">
    <property type="nucleotide sequence ID" value="NC_013131.1"/>
</dbReference>
<dbReference type="Gene3D" id="3.40.50.300">
    <property type="entry name" value="P-loop containing nucleotide triphosphate hydrolases"/>
    <property type="match status" value="2"/>
</dbReference>
<protein>
    <recommendedName>
        <fullName evidence="1">Helicase HerA central domain-containing protein</fullName>
    </recommendedName>
</protein>
<dbReference type="InParanoid" id="C7Q8F5"/>
<feature type="domain" description="Helicase HerA central" evidence="1">
    <location>
        <begin position="220"/>
        <end position="319"/>
    </location>
</feature>
<evidence type="ECO:0000313" key="3">
    <source>
        <dbReference type="Proteomes" id="UP000000851"/>
    </source>
</evidence>
<accession>C7Q8F5</accession>
<dbReference type="InterPro" id="IPR027417">
    <property type="entry name" value="P-loop_NTPase"/>
</dbReference>
<dbReference type="eggNOG" id="COG0433">
    <property type="taxonomic scope" value="Bacteria"/>
</dbReference>
<evidence type="ECO:0000313" key="2">
    <source>
        <dbReference type="EMBL" id="ACU76143.1"/>
    </source>
</evidence>
<reference evidence="2 3" key="1">
    <citation type="journal article" date="2009" name="Stand. Genomic Sci.">
        <title>Complete genome sequence of Catenulispora acidiphila type strain (ID 139908).</title>
        <authorList>
            <person name="Copeland A."/>
            <person name="Lapidus A."/>
            <person name="Glavina Del Rio T."/>
            <person name="Nolan M."/>
            <person name="Lucas S."/>
            <person name="Chen F."/>
            <person name="Tice H."/>
            <person name="Cheng J.F."/>
            <person name="Bruce D."/>
            <person name="Goodwin L."/>
            <person name="Pitluck S."/>
            <person name="Mikhailova N."/>
            <person name="Pati A."/>
            <person name="Ivanova N."/>
            <person name="Mavromatis K."/>
            <person name="Chen A."/>
            <person name="Palaniappan K."/>
            <person name="Chain P."/>
            <person name="Land M."/>
            <person name="Hauser L."/>
            <person name="Chang Y.J."/>
            <person name="Jeffries C.D."/>
            <person name="Chertkov O."/>
            <person name="Brettin T."/>
            <person name="Detter J.C."/>
            <person name="Han C."/>
            <person name="Ali Z."/>
            <person name="Tindall B.J."/>
            <person name="Goker M."/>
            <person name="Bristow J."/>
            <person name="Eisen J.A."/>
            <person name="Markowitz V."/>
            <person name="Hugenholtz P."/>
            <person name="Kyrpides N.C."/>
            <person name="Klenk H.P."/>
        </authorList>
    </citation>
    <scope>NUCLEOTIDE SEQUENCE [LARGE SCALE GENOMIC DNA]</scope>
    <source>
        <strain evidence="3">DSM 44928 / JCM 14897 / NBRC 102108 / NRRL B-24433 / ID139908</strain>
    </source>
</reference>